<dbReference type="InterPro" id="IPR015946">
    <property type="entry name" value="KH_dom-like_a/b"/>
</dbReference>
<dbReference type="Proteomes" id="UP000034410">
    <property type="component" value="Chromosome"/>
</dbReference>
<dbReference type="OrthoDB" id="9795405at2"/>
<dbReference type="InterPro" id="IPR036102">
    <property type="entry name" value="OsmC/Ohrsf"/>
</dbReference>
<protein>
    <recommendedName>
        <fullName evidence="3">OsmC family peroxiredoxin</fullName>
    </recommendedName>
</protein>
<sequence length="149" mass="16263">MSEHIINLEWHSSPASSENGTYNRNHRVSFSDTAQVPVSSAPEYKGDPNCADPEKLLTSALASCHMLTFLAIAELKGFQVESYLDRATGFLEKGDNGRPVLSRIELRPKIVFGGENQPDAAAIERLHASAHRNCFIANSIKAKVEVLAA</sequence>
<dbReference type="PANTHER" id="PTHR42830">
    <property type="entry name" value="OSMOTICALLY INDUCIBLE FAMILY PROTEIN"/>
    <property type="match status" value="1"/>
</dbReference>
<keyword evidence="2" id="KW-1185">Reference proteome</keyword>
<dbReference type="Pfam" id="PF02566">
    <property type="entry name" value="OsmC"/>
    <property type="match status" value="1"/>
</dbReference>
<dbReference type="Gene3D" id="3.30.300.20">
    <property type="match status" value="1"/>
</dbReference>
<evidence type="ECO:0000313" key="2">
    <source>
        <dbReference type="Proteomes" id="UP000034410"/>
    </source>
</evidence>
<dbReference type="PANTHER" id="PTHR42830:SF2">
    <property type="entry name" value="OSMC_OHR FAMILY PROTEIN"/>
    <property type="match status" value="1"/>
</dbReference>
<evidence type="ECO:0000313" key="1">
    <source>
        <dbReference type="EMBL" id="AKH20974.1"/>
    </source>
</evidence>
<dbReference type="AlphaFoldDB" id="A0A0F7K046"/>
<dbReference type="SUPFAM" id="SSF82784">
    <property type="entry name" value="OsmC-like"/>
    <property type="match status" value="1"/>
</dbReference>
<reference evidence="1 2" key="1">
    <citation type="journal article" date="2015" name="Genome Announc.">
        <title>Complete Genome Sequence of Sedimenticola thiotaurini Strain SIP-G1, a Polyphosphate- and Polyhydroxyalkanoate-Accumulating Sulfur-Oxidizing Gammaproteobacterium Isolated from Salt Marsh Sediments.</title>
        <authorList>
            <person name="Flood B.E."/>
            <person name="Jones D.S."/>
            <person name="Bailey J.V."/>
        </authorList>
    </citation>
    <scope>NUCLEOTIDE SEQUENCE [LARGE SCALE GENOMIC DNA]</scope>
    <source>
        <strain evidence="1 2">SIP-G1</strain>
    </source>
</reference>
<organism evidence="1 2">
    <name type="scientific">Sedimenticola thiotaurini</name>
    <dbReference type="NCBI Taxonomy" id="1543721"/>
    <lineage>
        <taxon>Bacteria</taxon>
        <taxon>Pseudomonadati</taxon>
        <taxon>Pseudomonadota</taxon>
        <taxon>Gammaproteobacteria</taxon>
        <taxon>Chromatiales</taxon>
        <taxon>Sedimenticolaceae</taxon>
        <taxon>Sedimenticola</taxon>
    </lineage>
</organism>
<gene>
    <name evidence="1" type="ORF">AAY24_12135</name>
</gene>
<dbReference type="EMBL" id="CP011412">
    <property type="protein sequence ID" value="AKH20974.1"/>
    <property type="molecule type" value="Genomic_DNA"/>
</dbReference>
<name>A0A0F7K046_9GAMM</name>
<dbReference type="KEGG" id="seds:AAY24_12135"/>
<accession>A0A0F7K046</accession>
<dbReference type="InterPro" id="IPR003718">
    <property type="entry name" value="OsmC/Ohr_fam"/>
</dbReference>
<dbReference type="RefSeq" id="WP_046859903.1">
    <property type="nucleotide sequence ID" value="NZ_CP011412.1"/>
</dbReference>
<proteinExistence type="predicted"/>
<dbReference type="InterPro" id="IPR052707">
    <property type="entry name" value="OsmC_Ohr_Peroxiredoxin"/>
</dbReference>
<evidence type="ECO:0008006" key="3">
    <source>
        <dbReference type="Google" id="ProtNLM"/>
    </source>
</evidence>